<keyword evidence="1" id="KW-0472">Membrane</keyword>
<evidence type="ECO:0000313" key="2">
    <source>
        <dbReference type="EMBL" id="EEI82436.1"/>
    </source>
</evidence>
<dbReference type="PANTHER" id="PTHR32309:SF13">
    <property type="entry name" value="FERRIC ENTEROBACTIN TRANSPORT PROTEIN FEPE"/>
    <property type="match status" value="1"/>
</dbReference>
<feature type="transmembrane region" description="Helical" evidence="1">
    <location>
        <begin position="169"/>
        <end position="189"/>
    </location>
</feature>
<dbReference type="RefSeq" id="WP_004837586.1">
    <property type="nucleotide sequence ID" value="NZ_GG666302.1"/>
</dbReference>
<reference evidence="2 3" key="1">
    <citation type="submission" date="2009-01" db="EMBL/GenBank/DDBJ databases">
        <authorList>
            <person name="Qin X."/>
            <person name="Bachman B."/>
            <person name="Battles P."/>
            <person name="Bell A."/>
            <person name="Bess C."/>
            <person name="Bickham C."/>
            <person name="Chaboub L."/>
            <person name="Chen D."/>
            <person name="Coyle M."/>
            <person name="Deiros D.R."/>
            <person name="Dinh H."/>
            <person name="Forbes L."/>
            <person name="Fowler G."/>
            <person name="Francisco L."/>
            <person name="Fu Q."/>
            <person name="Gubbala S."/>
            <person name="Hale W."/>
            <person name="Han Y."/>
            <person name="Hemphill L."/>
            <person name="Highlander S.K."/>
            <person name="Hirani K."/>
            <person name="Hogues M."/>
            <person name="Jackson L."/>
            <person name="Jakkamsetti A."/>
            <person name="Javaid M."/>
            <person name="Jiang H."/>
            <person name="Korchina V."/>
            <person name="Kovar C."/>
            <person name="Lara F."/>
            <person name="Lee S."/>
            <person name="Mata R."/>
            <person name="Mathew T."/>
            <person name="Moen C."/>
            <person name="Morales K."/>
            <person name="Munidasa M."/>
            <person name="Nazareth L."/>
            <person name="Ngo R."/>
            <person name="Nguyen L."/>
            <person name="Okwuonu G."/>
            <person name="Ongeri F."/>
            <person name="Patil S."/>
            <person name="Petrosino J."/>
            <person name="Pham C."/>
            <person name="Pham P."/>
            <person name="Pu L.-L."/>
            <person name="Puazo M."/>
            <person name="Raj R."/>
            <person name="Reid J."/>
            <person name="Rouhana J."/>
            <person name="Saada N."/>
            <person name="Shang Y."/>
            <person name="Simmons D."/>
            <person name="Thornton R."/>
            <person name="Warren J."/>
            <person name="Weissenberger G."/>
            <person name="Zhang J."/>
            <person name="Zhang L."/>
            <person name="Zhou C."/>
            <person name="Zhu D."/>
            <person name="Muzny D."/>
            <person name="Worley K."/>
            <person name="Gibbs R."/>
        </authorList>
    </citation>
    <scope>NUCLEOTIDE SEQUENCE [LARGE SCALE GENOMIC DNA]</scope>
    <source>
        <strain evidence="2 3">ATCC 35098</strain>
    </source>
</reference>
<dbReference type="GO" id="GO:0004713">
    <property type="term" value="F:protein tyrosine kinase activity"/>
    <property type="evidence" value="ECO:0007669"/>
    <property type="project" value="TreeGrafter"/>
</dbReference>
<gene>
    <name evidence="2" type="ORF">HMPREF0077_1457</name>
</gene>
<dbReference type="GO" id="GO:0005886">
    <property type="term" value="C:plasma membrane"/>
    <property type="evidence" value="ECO:0007669"/>
    <property type="project" value="TreeGrafter"/>
</dbReference>
<feature type="transmembrane region" description="Helical" evidence="1">
    <location>
        <begin position="17"/>
        <end position="36"/>
    </location>
</feature>
<keyword evidence="1" id="KW-0812">Transmembrane</keyword>
<evidence type="ECO:0000256" key="1">
    <source>
        <dbReference type="SAM" id="Phobius"/>
    </source>
</evidence>
<proteinExistence type="predicted"/>
<comment type="caution">
    <text evidence="2">The sequence shown here is derived from an EMBL/GenBank/DDBJ whole genome shotgun (WGS) entry which is preliminary data.</text>
</comment>
<dbReference type="eggNOG" id="COG0489">
    <property type="taxonomic scope" value="Bacteria"/>
</dbReference>
<dbReference type="AlphaFoldDB" id="C2CIZ7"/>
<keyword evidence="1" id="KW-1133">Transmembrane helix</keyword>
<dbReference type="InterPro" id="IPR050445">
    <property type="entry name" value="Bact_polysacc_biosynth/exp"/>
</dbReference>
<name>C2CIZ7_9FIRM</name>
<protein>
    <submittedName>
        <fullName evidence="2">Chain length determinant protein</fullName>
    </submittedName>
</protein>
<dbReference type="HOGENOM" id="CLU_715040_0_0_9"/>
<organism evidence="2 3">
    <name type="scientific">Anaerococcus tetradius ATCC 35098</name>
    <dbReference type="NCBI Taxonomy" id="525255"/>
    <lineage>
        <taxon>Bacteria</taxon>
        <taxon>Bacillati</taxon>
        <taxon>Bacillota</taxon>
        <taxon>Tissierellia</taxon>
        <taxon>Tissierellales</taxon>
        <taxon>Peptoniphilaceae</taxon>
        <taxon>Anaerococcus</taxon>
    </lineage>
</organism>
<sequence length="385" mass="43804">MRKITTEQLLKSAKRNILLILIPAILLFALVFYKTVIKEYKSYKSTAMLMVTGQSKDQAISYNNIILNEKLANIYSGFLESSDLYSDVGKKMGGVLTPSEIKANLEYDVNPQGGVISFTFSDTNADRAKDCLTLITEEFRNYALKLLNMDNINYLQKPQLEKYSLTKGMIFSMAGLFAGLLLGILLSILKEILSDRIRDEKDIEDMGLRVLGNIYEDEKACIYTTKSTINHLTENAVIGITSINPKKSTYDFSEKLAQTMSTSLGLCLIDSMGENKNVEKKYQSSEEDVKILRYKDMDFIILREKSDRILDSYAFEEKIFDLKNTYNYVLINESSLRGLGPIISLRYEDYKIVVVNENISMEKLIRKIKAIEDMGCKVLGVIYDK</sequence>
<accession>C2CIZ7</accession>
<dbReference type="PANTHER" id="PTHR32309">
    <property type="entry name" value="TYROSINE-PROTEIN KINASE"/>
    <property type="match status" value="1"/>
</dbReference>
<dbReference type="EMBL" id="ACGC01000078">
    <property type="protein sequence ID" value="EEI82436.1"/>
    <property type="molecule type" value="Genomic_DNA"/>
</dbReference>
<evidence type="ECO:0000313" key="3">
    <source>
        <dbReference type="Proteomes" id="UP000003744"/>
    </source>
</evidence>
<dbReference type="Proteomes" id="UP000003744">
    <property type="component" value="Unassembled WGS sequence"/>
</dbReference>